<dbReference type="Proteomes" id="UP001237156">
    <property type="component" value="Unassembled WGS sequence"/>
</dbReference>
<accession>A0AAW6RLW5</accession>
<keyword evidence="1" id="KW-0812">Transmembrane</keyword>
<keyword evidence="3" id="KW-1185">Reference proteome</keyword>
<keyword evidence="1" id="KW-1133">Transmembrane helix</keyword>
<dbReference type="RefSeq" id="WP_279524208.1">
    <property type="nucleotide sequence ID" value="NZ_JARVII010000009.1"/>
</dbReference>
<reference evidence="2 3" key="1">
    <citation type="submission" date="2023-04" db="EMBL/GenBank/DDBJ databases">
        <title>Ottowia paracancer sp. nov., isolated from human stomach.</title>
        <authorList>
            <person name="Song Y."/>
        </authorList>
    </citation>
    <scope>NUCLEOTIDE SEQUENCE [LARGE SCALE GENOMIC DNA]</scope>
    <source>
        <strain evidence="2 3">10c7w1</strain>
    </source>
</reference>
<comment type="caution">
    <text evidence="2">The sequence shown here is derived from an EMBL/GenBank/DDBJ whole genome shotgun (WGS) entry which is preliminary data.</text>
</comment>
<evidence type="ECO:0000256" key="1">
    <source>
        <dbReference type="SAM" id="Phobius"/>
    </source>
</evidence>
<dbReference type="InterPro" id="IPR025140">
    <property type="entry name" value="Holin_2-3"/>
</dbReference>
<proteinExistence type="predicted"/>
<evidence type="ECO:0000313" key="2">
    <source>
        <dbReference type="EMBL" id="MDG9699273.1"/>
    </source>
</evidence>
<keyword evidence="1" id="KW-0472">Membrane</keyword>
<feature type="transmembrane region" description="Helical" evidence="1">
    <location>
        <begin position="39"/>
        <end position="57"/>
    </location>
</feature>
<dbReference type="EMBL" id="JARVII010000009">
    <property type="protein sequence ID" value="MDG9699273.1"/>
    <property type="molecule type" value="Genomic_DNA"/>
</dbReference>
<dbReference type="AlphaFoldDB" id="A0AAW6RLW5"/>
<gene>
    <name evidence="2" type="ORF">QB898_05970</name>
</gene>
<organism evidence="2 3">
    <name type="scientific">Ottowia cancrivicina</name>
    <dbReference type="NCBI Taxonomy" id="3040346"/>
    <lineage>
        <taxon>Bacteria</taxon>
        <taxon>Pseudomonadati</taxon>
        <taxon>Pseudomonadota</taxon>
        <taxon>Betaproteobacteria</taxon>
        <taxon>Burkholderiales</taxon>
        <taxon>Comamonadaceae</taxon>
        <taxon>Ottowia</taxon>
    </lineage>
</organism>
<sequence>MSLLGFGARLARVRLADWLFCALLLLAAVGWMAPQQLPVAVYKLALMALAALAGYWLDRSMFPYARPDVLLLGAQAAQQPETRFAALRDVVSFTEPKAAADEAAGAPLDAAGARELLLLGAVCMVRRALVVGAGMLAVGLGA</sequence>
<evidence type="ECO:0000313" key="3">
    <source>
        <dbReference type="Proteomes" id="UP001237156"/>
    </source>
</evidence>
<feature type="transmembrane region" description="Helical" evidence="1">
    <location>
        <begin position="15"/>
        <end position="33"/>
    </location>
</feature>
<name>A0AAW6RLW5_9BURK</name>
<protein>
    <submittedName>
        <fullName evidence="2">Holin</fullName>
    </submittedName>
</protein>
<dbReference type="Pfam" id="PF13272">
    <property type="entry name" value="Holin_2-3"/>
    <property type="match status" value="1"/>
</dbReference>